<dbReference type="Gene3D" id="3.90.1600.10">
    <property type="entry name" value="Palm domain of DNA polymerase"/>
    <property type="match status" value="1"/>
</dbReference>
<keyword evidence="5" id="KW-0235">DNA replication</keyword>
<reference evidence="10 11" key="1">
    <citation type="submission" date="2022-05" db="EMBL/GenBank/DDBJ databases">
        <authorList>
            <consortium name="Genoscope - CEA"/>
            <person name="William W."/>
        </authorList>
    </citation>
    <scope>NUCLEOTIDE SEQUENCE [LARGE SCALE GENOMIC DNA]</scope>
</reference>
<feature type="non-terminal residue" evidence="10">
    <location>
        <position position="671"/>
    </location>
</feature>
<feature type="non-terminal residue" evidence="10">
    <location>
        <position position="1"/>
    </location>
</feature>
<comment type="caution">
    <text evidence="10">The sequence shown here is derived from an EMBL/GenBank/DDBJ whole genome shotgun (WGS) entry which is preliminary data.</text>
</comment>
<evidence type="ECO:0000256" key="7">
    <source>
        <dbReference type="ARBA" id="ARBA00023125"/>
    </source>
</evidence>
<keyword evidence="3" id="KW-0808">Transferase</keyword>
<keyword evidence="4" id="KW-0548">Nucleotidyltransferase</keyword>
<sequence>HAFNREENFNYVGEYPPMDAYDPDSFDSKKRDAFKTWYNEKKRDAFKTWYNEKVASNAIFNFQEELLAYCKSDVQLLKEGSLKFIQEFEEIAGFNPLITSITIASACNHFWRKEKLEEDLIALEPAGGWHGNHINQSSIALEWLYWQDFQRGGMGRVRHVRNGGEVQVLTPAQSYYVDGFDQQTNTVFEFYGCYFHGCPRCFKKERNVRRNCHRDRTVEEVYQATLKKAAMLREAGYTVIEEWECHYKQEKKTNVELQAFLNELEMVEPINPRDAFYGGRTGAVSLHCKAASPDLIKYADVISLYPFVNKYKEYPVRFPIIYTSPSDQDITHYFGIAKIDILPPQFLYHPVLPYRAGGKLTFPLCAACVHEQQQKPWLDRTNMCAHTDNERMLRGTWATIEIQKAVELGYHVLKIHEVWHFQEQDRRTGLFADYVNTWLKIKQESAGWPDDCRTSEDKQNYIRRYQEREGITLENVAKNPGRKQVAKMMLNSFWGKFGERNNKPSTHVIQSAHGLYSLLKDPSYHISNIRVCSEDVLEVVTTRAEEQVEQNLKTNIFVAVYTTAHARLTLYSALETLQQRVLYYDTDSVIYKWRPGQVEIPLGVFLGDFTDETDGDPIIEFASGGAKNYGYETRGGKVECKVRGFSLNYRNKLLLNFYALRDNILKELDDP</sequence>
<dbReference type="EMBL" id="CALNXI010003070">
    <property type="protein sequence ID" value="CAH3192049.1"/>
    <property type="molecule type" value="Genomic_DNA"/>
</dbReference>
<evidence type="ECO:0000256" key="2">
    <source>
        <dbReference type="ARBA" id="ARBA00012417"/>
    </source>
</evidence>
<name>A0ABN8SKG2_9CNID</name>
<evidence type="ECO:0000256" key="4">
    <source>
        <dbReference type="ARBA" id="ARBA00022695"/>
    </source>
</evidence>
<dbReference type="Gene3D" id="3.40.960.10">
    <property type="entry name" value="VSR Endonuclease"/>
    <property type="match status" value="1"/>
</dbReference>
<evidence type="ECO:0000313" key="10">
    <source>
        <dbReference type="EMBL" id="CAH3192049.1"/>
    </source>
</evidence>
<dbReference type="SUPFAM" id="SSF56672">
    <property type="entry name" value="DNA/RNA polymerases"/>
    <property type="match status" value="1"/>
</dbReference>
<accession>A0ABN8SKG2</accession>
<dbReference type="Gene3D" id="1.10.287.690">
    <property type="entry name" value="Helix hairpin bin"/>
    <property type="match status" value="1"/>
</dbReference>
<evidence type="ECO:0000256" key="3">
    <source>
        <dbReference type="ARBA" id="ARBA00022679"/>
    </source>
</evidence>
<dbReference type="InterPro" id="IPR043502">
    <property type="entry name" value="DNA/RNA_pol_sf"/>
</dbReference>
<evidence type="ECO:0000256" key="8">
    <source>
        <dbReference type="ARBA" id="ARBA00049244"/>
    </source>
</evidence>
<comment type="similarity">
    <text evidence="1">Belongs to the DNA polymerase type-B family.</text>
</comment>
<evidence type="ECO:0000256" key="1">
    <source>
        <dbReference type="ARBA" id="ARBA00005755"/>
    </source>
</evidence>
<keyword evidence="6" id="KW-0239">DNA-directed DNA polymerase</keyword>
<keyword evidence="11" id="KW-1185">Reference proteome</keyword>
<dbReference type="Pfam" id="PF03175">
    <property type="entry name" value="DNA_pol_B_2"/>
    <property type="match status" value="1"/>
</dbReference>
<dbReference type="PANTHER" id="PTHR33568">
    <property type="entry name" value="DNA POLYMERASE"/>
    <property type="match status" value="1"/>
</dbReference>
<dbReference type="InterPro" id="IPR023211">
    <property type="entry name" value="DNA_pol_palm_dom_sf"/>
</dbReference>
<keyword evidence="7" id="KW-0238">DNA-binding</keyword>
<evidence type="ECO:0000256" key="6">
    <source>
        <dbReference type="ARBA" id="ARBA00022932"/>
    </source>
</evidence>
<organism evidence="10 11">
    <name type="scientific">Porites evermanni</name>
    <dbReference type="NCBI Taxonomy" id="104178"/>
    <lineage>
        <taxon>Eukaryota</taxon>
        <taxon>Metazoa</taxon>
        <taxon>Cnidaria</taxon>
        <taxon>Anthozoa</taxon>
        <taxon>Hexacorallia</taxon>
        <taxon>Scleractinia</taxon>
        <taxon>Fungiina</taxon>
        <taxon>Poritidae</taxon>
        <taxon>Porites</taxon>
    </lineage>
</organism>
<gene>
    <name evidence="10" type="ORF">PEVE_00023152</name>
</gene>
<evidence type="ECO:0000256" key="5">
    <source>
        <dbReference type="ARBA" id="ARBA00022705"/>
    </source>
</evidence>
<evidence type="ECO:0000313" key="11">
    <source>
        <dbReference type="Proteomes" id="UP001159427"/>
    </source>
</evidence>
<evidence type="ECO:0000259" key="9">
    <source>
        <dbReference type="Pfam" id="PF03175"/>
    </source>
</evidence>
<proteinExistence type="inferred from homology"/>
<comment type="catalytic activity">
    <reaction evidence="8">
        <text>DNA(n) + a 2'-deoxyribonucleoside 5'-triphosphate = DNA(n+1) + diphosphate</text>
        <dbReference type="Rhea" id="RHEA:22508"/>
        <dbReference type="Rhea" id="RHEA-COMP:17339"/>
        <dbReference type="Rhea" id="RHEA-COMP:17340"/>
        <dbReference type="ChEBI" id="CHEBI:33019"/>
        <dbReference type="ChEBI" id="CHEBI:61560"/>
        <dbReference type="ChEBI" id="CHEBI:173112"/>
        <dbReference type="EC" id="2.7.7.7"/>
    </reaction>
</comment>
<dbReference type="Proteomes" id="UP001159427">
    <property type="component" value="Unassembled WGS sequence"/>
</dbReference>
<dbReference type="EC" id="2.7.7.7" evidence="2"/>
<protein>
    <recommendedName>
        <fullName evidence="2">DNA-directed DNA polymerase</fullName>
        <ecNumber evidence="2">2.7.7.7</ecNumber>
    </recommendedName>
</protein>
<dbReference type="PANTHER" id="PTHR33568:SF3">
    <property type="entry name" value="DNA-DIRECTED DNA POLYMERASE"/>
    <property type="match status" value="1"/>
</dbReference>
<dbReference type="InterPro" id="IPR004868">
    <property type="entry name" value="DNA-dir_DNA_pol_B_mt/vir"/>
</dbReference>
<feature type="domain" description="DNA-directed DNA polymerase family B mitochondria/virus" evidence="9">
    <location>
        <begin position="273"/>
        <end position="445"/>
    </location>
</feature>